<dbReference type="Pfam" id="PF00293">
    <property type="entry name" value="NUDIX"/>
    <property type="match status" value="1"/>
</dbReference>
<evidence type="ECO:0000313" key="5">
    <source>
        <dbReference type="Proteomes" id="UP000184533"/>
    </source>
</evidence>
<feature type="domain" description="Nudix hydrolase" evidence="3">
    <location>
        <begin position="15"/>
        <end position="153"/>
    </location>
</feature>
<accession>A0A1M4XER8</accession>
<proteinExistence type="predicted"/>
<protein>
    <submittedName>
        <fullName evidence="4">ADP-ribose pyrophosphatase YjhB, NUDIX family</fullName>
    </submittedName>
</protein>
<evidence type="ECO:0000256" key="2">
    <source>
        <dbReference type="ARBA" id="ARBA00022801"/>
    </source>
</evidence>
<dbReference type="RefSeq" id="WP_052950343.1">
    <property type="nucleotide sequence ID" value="NZ_FQVC01000003.1"/>
</dbReference>
<gene>
    <name evidence="4" type="ORF">SAMN02745223_01419</name>
</gene>
<dbReference type="GO" id="GO:0016787">
    <property type="term" value="F:hydrolase activity"/>
    <property type="evidence" value="ECO:0007669"/>
    <property type="project" value="UniProtKB-KW"/>
</dbReference>
<name>A0A1M4XER8_9HYPH</name>
<dbReference type="PANTHER" id="PTHR43046">
    <property type="entry name" value="GDP-MANNOSE MANNOSYL HYDROLASE"/>
    <property type="match status" value="1"/>
</dbReference>
<dbReference type="Gene3D" id="3.90.79.10">
    <property type="entry name" value="Nucleoside Triphosphate Pyrophosphohydrolase"/>
    <property type="match status" value="1"/>
</dbReference>
<reference evidence="4 5" key="1">
    <citation type="submission" date="2016-11" db="EMBL/GenBank/DDBJ databases">
        <authorList>
            <person name="Jaros S."/>
            <person name="Januszkiewicz K."/>
            <person name="Wedrychowicz H."/>
        </authorList>
    </citation>
    <scope>NUCLEOTIDE SEQUENCE [LARGE SCALE GENOMIC DNA]</scope>
    <source>
        <strain evidence="4 5">DSM 17137</strain>
    </source>
</reference>
<evidence type="ECO:0000256" key="1">
    <source>
        <dbReference type="ARBA" id="ARBA00001946"/>
    </source>
</evidence>
<dbReference type="Proteomes" id="UP000184533">
    <property type="component" value="Unassembled WGS sequence"/>
</dbReference>
<dbReference type="InterPro" id="IPR000086">
    <property type="entry name" value="NUDIX_hydrolase_dom"/>
</dbReference>
<dbReference type="PANTHER" id="PTHR43046:SF14">
    <property type="entry name" value="MUTT_NUDIX FAMILY PROTEIN"/>
    <property type="match status" value="1"/>
</dbReference>
<dbReference type="InterPro" id="IPR015797">
    <property type="entry name" value="NUDIX_hydrolase-like_dom_sf"/>
</dbReference>
<organism evidence="4 5">
    <name type="scientific">Devosia limi DSM 17137</name>
    <dbReference type="NCBI Taxonomy" id="1121477"/>
    <lineage>
        <taxon>Bacteria</taxon>
        <taxon>Pseudomonadati</taxon>
        <taxon>Pseudomonadota</taxon>
        <taxon>Alphaproteobacteria</taxon>
        <taxon>Hyphomicrobiales</taxon>
        <taxon>Devosiaceae</taxon>
        <taxon>Devosia</taxon>
    </lineage>
</organism>
<dbReference type="SUPFAM" id="SSF55811">
    <property type="entry name" value="Nudix"/>
    <property type="match status" value="1"/>
</dbReference>
<evidence type="ECO:0000259" key="3">
    <source>
        <dbReference type="PROSITE" id="PS51462"/>
    </source>
</evidence>
<comment type="cofactor">
    <cofactor evidence="1">
        <name>Mg(2+)</name>
        <dbReference type="ChEBI" id="CHEBI:18420"/>
    </cofactor>
</comment>
<keyword evidence="2" id="KW-0378">Hydrolase</keyword>
<sequence length="169" mass="18873">MSDRQMLSFPFGKQRFNYRVAAVIVVDGHVLVSREDDDDHVMLPGGRVELGEASALSLEREIGEELGMPGAVGDLLATSESFYSRGGEDFHEIGLFYWATLPETARPNGQSPWLVRWDEGHELRNHWVPLAGTALEAINLLPRWLPALLRKMPTGPVHIVHDERPATPI</sequence>
<dbReference type="CDD" id="cd04688">
    <property type="entry name" value="NUDIX_Hydrolase"/>
    <property type="match status" value="1"/>
</dbReference>
<dbReference type="EMBL" id="FQVC01000003">
    <property type="protein sequence ID" value="SHE91672.1"/>
    <property type="molecule type" value="Genomic_DNA"/>
</dbReference>
<dbReference type="AlphaFoldDB" id="A0A1M4XER8"/>
<dbReference type="PROSITE" id="PS51462">
    <property type="entry name" value="NUDIX"/>
    <property type="match status" value="1"/>
</dbReference>
<evidence type="ECO:0000313" key="4">
    <source>
        <dbReference type="EMBL" id="SHE91672.1"/>
    </source>
</evidence>
<dbReference type="OrthoDB" id="9804442at2"/>